<dbReference type="RefSeq" id="WP_203789532.1">
    <property type="nucleotide sequence ID" value="NZ_AP024354.1"/>
</dbReference>
<feature type="transmembrane region" description="Helical" evidence="2">
    <location>
        <begin position="419"/>
        <end position="441"/>
    </location>
</feature>
<evidence type="ECO:0000256" key="2">
    <source>
        <dbReference type="SAM" id="Phobius"/>
    </source>
</evidence>
<evidence type="ECO:0000259" key="4">
    <source>
        <dbReference type="Pfam" id="PF09972"/>
    </source>
</evidence>
<dbReference type="InterPro" id="IPR048389">
    <property type="entry name" value="YciQ-like_C"/>
</dbReference>
<feature type="transmembrane region" description="Helical" evidence="2">
    <location>
        <begin position="480"/>
        <end position="499"/>
    </location>
</feature>
<gene>
    <name evidence="6" type="ORF">KAM435_05550</name>
    <name evidence="7" type="ORF">KAM436_09340</name>
</gene>
<feature type="transmembrane region" description="Helical" evidence="2">
    <location>
        <begin position="453"/>
        <end position="474"/>
    </location>
</feature>
<dbReference type="EMBL" id="BPMT01000002">
    <property type="protein sequence ID" value="GIZ91966.1"/>
    <property type="molecule type" value="Genomic_DNA"/>
</dbReference>
<keyword evidence="3" id="KW-0732">Signal</keyword>
<feature type="transmembrane region" description="Helical" evidence="2">
    <location>
        <begin position="231"/>
        <end position="253"/>
    </location>
</feature>
<keyword evidence="2" id="KW-0472">Membrane</keyword>
<dbReference type="Pfam" id="PF20990">
    <property type="entry name" value="DUF2207_C"/>
    <property type="match status" value="1"/>
</dbReference>
<feature type="transmembrane region" description="Helical" evidence="2">
    <location>
        <begin position="392"/>
        <end position="413"/>
    </location>
</feature>
<dbReference type="Proteomes" id="UP000887228">
    <property type="component" value="Unassembled WGS sequence"/>
</dbReference>
<keyword evidence="2" id="KW-0812">Transmembrane</keyword>
<feature type="compositionally biased region" description="Low complexity" evidence="1">
    <location>
        <begin position="608"/>
        <end position="622"/>
    </location>
</feature>
<organism evidence="6 8">
    <name type="scientific">Aquipseudomonas alcaligenes</name>
    <name type="common">Pseudomonas alcaligenes</name>
    <dbReference type="NCBI Taxonomy" id="43263"/>
    <lineage>
        <taxon>Bacteria</taxon>
        <taxon>Pseudomonadati</taxon>
        <taxon>Pseudomonadota</taxon>
        <taxon>Gammaproteobacteria</taxon>
        <taxon>Pseudomonadales</taxon>
        <taxon>Pseudomonadaceae</taxon>
        <taxon>Aquipseudomonas</taxon>
    </lineage>
</organism>
<accession>A0AA37CBS2</accession>
<feature type="domain" description="Predicted membrane protein YciQ-like C-terminal" evidence="5">
    <location>
        <begin position="272"/>
        <end position="562"/>
    </location>
</feature>
<evidence type="ECO:0000256" key="1">
    <source>
        <dbReference type="SAM" id="MobiDB-lite"/>
    </source>
</evidence>
<dbReference type="Proteomes" id="UP000887212">
    <property type="component" value="Unassembled WGS sequence"/>
</dbReference>
<feature type="signal peptide" evidence="3">
    <location>
        <begin position="1"/>
        <end position="21"/>
    </location>
</feature>
<evidence type="ECO:0000313" key="8">
    <source>
        <dbReference type="Proteomes" id="UP000887212"/>
    </source>
</evidence>
<evidence type="ECO:0000256" key="3">
    <source>
        <dbReference type="SAM" id="SignalP"/>
    </source>
</evidence>
<sequence>MPGWLKPLLLLCAVLPGVTLAQEVIEDFAVELQVRNDGRLDVTERITVQAEGDKIQRGIYRDIPVTYRLPGGLLRKTPIDLLSATRDGEAESVRRESQGAYQRFYLGSPHIQLDPGRYVYELRYRVDPQLLQRPDEDELYWNVTGNAWAFPILQASARVQLPAGAKIGQLAGYTGASGAQGRGFRVVELTDDTLLVETTVVLPPQQGFTIALDWQSGLIERPGLLQRGLRLLFDNAGLTLGGLLWLALLGYYLRTWRRVGRDPRKGLHIVRFEAPDDLSPTQVGYLWHRGFRGAFDEARALSICFTDWAIQGLIRLQDRPRAEGFVIQRGKKPIESARIGEIEWLRRLFPASKGDRPLELGSTYQPRLAEMKARMVDSLQTHGNLWHATNRGAWATGLALAVPGMLVAALAGLEGDEQWALGIGGLLFSFGFGIPFAIMLVMAARQSTWGKRIGMGLVALMFGWPVPIGLGMLYSATSLPVLLLFIAFLVQLVLFYRWLEAPSVKGQALLDAAAGYRDYLQLAESEVLARAGDAPAMSIELYERHLPYAMALGVEAQWSARFAAALESGLIDPSLHEYQPDWYKARSSFNSPSAFSGALSSSLVSASASASTPPASSSSSSGGSSGGGSSGGGSGGGGGGGW</sequence>
<feature type="chain" id="PRO_5041264710" description="DUF2207 domain-containing protein" evidence="3">
    <location>
        <begin position="22"/>
        <end position="642"/>
    </location>
</feature>
<evidence type="ECO:0000313" key="7">
    <source>
        <dbReference type="EMBL" id="GIZ91966.1"/>
    </source>
</evidence>
<evidence type="ECO:0008006" key="10">
    <source>
        <dbReference type="Google" id="ProtNLM"/>
    </source>
</evidence>
<dbReference type="Pfam" id="PF09972">
    <property type="entry name" value="DUF2207"/>
    <property type="match status" value="1"/>
</dbReference>
<evidence type="ECO:0000313" key="6">
    <source>
        <dbReference type="EMBL" id="GIZ87228.1"/>
    </source>
</evidence>
<proteinExistence type="predicted"/>
<feature type="compositionally biased region" description="Gly residues" evidence="1">
    <location>
        <begin position="623"/>
        <end position="642"/>
    </location>
</feature>
<dbReference type="InterPro" id="IPR018702">
    <property type="entry name" value="DUF2207"/>
</dbReference>
<feature type="domain" description="DUF2207" evidence="4">
    <location>
        <begin position="25"/>
        <end position="213"/>
    </location>
</feature>
<feature type="region of interest" description="Disordered" evidence="1">
    <location>
        <begin position="608"/>
        <end position="642"/>
    </location>
</feature>
<comment type="caution">
    <text evidence="6">The sequence shown here is derived from an EMBL/GenBank/DDBJ whole genome shotgun (WGS) entry which is preliminary data.</text>
</comment>
<name>A0AA37CBS2_AQUAC</name>
<dbReference type="AlphaFoldDB" id="A0AA37CBS2"/>
<keyword evidence="2" id="KW-1133">Transmembrane helix</keyword>
<evidence type="ECO:0000313" key="9">
    <source>
        <dbReference type="Proteomes" id="UP000887228"/>
    </source>
</evidence>
<dbReference type="EMBL" id="BPMS01000002">
    <property type="protein sequence ID" value="GIZ87228.1"/>
    <property type="molecule type" value="Genomic_DNA"/>
</dbReference>
<reference evidence="6 9" key="1">
    <citation type="submission" date="2021-07" db="EMBL/GenBank/DDBJ databases">
        <title>Whole genome sequencing of carbapenem-resistant Pseudomonas spp. isolated in Japan.</title>
        <authorList>
            <person name="Suzuki M."/>
            <person name="Maehana S."/>
            <person name="Kitasato H."/>
        </authorList>
    </citation>
    <scope>NUCLEOTIDE SEQUENCE</scope>
    <source>
        <strain evidence="6">KAM435</strain>
        <strain evidence="7 9">KAM436</strain>
    </source>
</reference>
<evidence type="ECO:0000259" key="5">
    <source>
        <dbReference type="Pfam" id="PF20990"/>
    </source>
</evidence>
<protein>
    <recommendedName>
        <fullName evidence="10">DUF2207 domain-containing protein</fullName>
    </recommendedName>
</protein>